<evidence type="ECO:0000313" key="6">
    <source>
        <dbReference type="EMBL" id="KAB0796698.1"/>
    </source>
</evidence>
<keyword evidence="7" id="KW-1185">Reference proteome</keyword>
<evidence type="ECO:0000313" key="5">
    <source>
        <dbReference type="EMBL" id="JAV71134.1"/>
    </source>
</evidence>
<feature type="chain" id="PRO_5033751102" description="CUB domain-containing protein" evidence="3">
    <location>
        <begin position="19"/>
        <end position="407"/>
    </location>
</feature>
<dbReference type="InterPro" id="IPR035914">
    <property type="entry name" value="Sperma_CUB_dom_sf"/>
</dbReference>
<evidence type="ECO:0000256" key="3">
    <source>
        <dbReference type="SAM" id="SignalP"/>
    </source>
</evidence>
<dbReference type="PANTHER" id="PTHR33236:SF6">
    <property type="entry name" value="CUB DOMAIN-CONTAINING PROTEIN"/>
    <property type="match status" value="1"/>
</dbReference>
<name>A0A1Y1LBX5_PHOPY</name>
<feature type="signal peptide" evidence="3">
    <location>
        <begin position="1"/>
        <end position="18"/>
    </location>
</feature>
<dbReference type="PROSITE" id="PS01180">
    <property type="entry name" value="CUB"/>
    <property type="match status" value="1"/>
</dbReference>
<evidence type="ECO:0000313" key="7">
    <source>
        <dbReference type="Proteomes" id="UP000327044"/>
    </source>
</evidence>
<reference evidence="6 7" key="2">
    <citation type="journal article" date="2018" name="Elife">
        <title>Firefly genomes illuminate parallel origins of bioluminescence in beetles.</title>
        <authorList>
            <person name="Fallon T.R."/>
            <person name="Lower S.E."/>
            <person name="Chang C.H."/>
            <person name="Bessho-Uehara M."/>
            <person name="Martin G.J."/>
            <person name="Bewick A.J."/>
            <person name="Behringer M."/>
            <person name="Debat H.J."/>
            <person name="Wong I."/>
            <person name="Day J.C."/>
            <person name="Suvorov A."/>
            <person name="Silva C.J."/>
            <person name="Stanger-Hall K.F."/>
            <person name="Hall D.W."/>
            <person name="Schmitz R.J."/>
            <person name="Nelson D.R."/>
            <person name="Lewis S.M."/>
            <person name="Shigenobu S."/>
            <person name="Bybee S.M."/>
            <person name="Larracuente A.M."/>
            <person name="Oba Y."/>
            <person name="Weng J.K."/>
        </authorList>
    </citation>
    <scope>NUCLEOTIDE SEQUENCE [LARGE SCALE GENOMIC DNA]</scope>
    <source>
        <strain evidence="6">1611_PpyrPB1</strain>
        <tissue evidence="6">Whole body</tissue>
    </source>
</reference>
<feature type="domain" description="CUB" evidence="4">
    <location>
        <begin position="117"/>
        <end position="235"/>
    </location>
</feature>
<comment type="caution">
    <text evidence="2">Lacks conserved residue(s) required for the propagation of feature annotation.</text>
</comment>
<keyword evidence="1 2" id="KW-1015">Disulfide bond</keyword>
<sequence length="407" mass="44924">MVHRQQILYLIIISVAIARCDNYGNTTRNKYLMHLSRNSRRANQNWYQNLLSDKLTDRQSRFLNLFTVMNIDNLACVGVTGERGTCLTQKECQKRGGKPNGGCAGGFAYCCVFLVTCGATVRENGTYFVNQGFPQNYDGTGSCQITLVKSSPKICQYRVDFDKFVLAGPENVNNICNNDQFMVSGASNVPPICGKNSDNHMYIDSGEGNTAPIILSVVTSGPSFMRTWKMRISQIPCTSRNRGEMGCLQYYNGVSGQIKSFNYDLATGLQLSNQDYSICIRAERNFCSIQYTACPDTVNNRSQSFTLAGISTNVVQAMTSTCQADFIIIPMAQNVGRPAGTTAITADRFCGGTLSTETNAMLSSTLRSNVKPFRIWFHTDNVESPTDIGNRGFCLDYVQQPCSNIAT</sequence>
<dbReference type="InterPro" id="IPR058698">
    <property type="entry name" value="CUB_metazoa"/>
</dbReference>
<proteinExistence type="predicted"/>
<dbReference type="OrthoDB" id="2105077at2759"/>
<evidence type="ECO:0000256" key="2">
    <source>
        <dbReference type="PROSITE-ProRule" id="PRU00059"/>
    </source>
</evidence>
<organism evidence="5">
    <name type="scientific">Photinus pyralis</name>
    <name type="common">Common eastern firefly</name>
    <name type="synonym">Lampyris pyralis</name>
    <dbReference type="NCBI Taxonomy" id="7054"/>
    <lineage>
        <taxon>Eukaryota</taxon>
        <taxon>Metazoa</taxon>
        <taxon>Ecdysozoa</taxon>
        <taxon>Arthropoda</taxon>
        <taxon>Hexapoda</taxon>
        <taxon>Insecta</taxon>
        <taxon>Pterygota</taxon>
        <taxon>Neoptera</taxon>
        <taxon>Endopterygota</taxon>
        <taxon>Coleoptera</taxon>
        <taxon>Polyphaga</taxon>
        <taxon>Elateriformia</taxon>
        <taxon>Elateroidea</taxon>
        <taxon>Lampyridae</taxon>
        <taxon>Lampyrinae</taxon>
        <taxon>Photinus</taxon>
    </lineage>
</organism>
<evidence type="ECO:0000259" key="4">
    <source>
        <dbReference type="PROSITE" id="PS01180"/>
    </source>
</evidence>
<dbReference type="Gene3D" id="2.60.120.290">
    <property type="entry name" value="Spermadhesin, CUB domain"/>
    <property type="match status" value="2"/>
</dbReference>
<protein>
    <recommendedName>
        <fullName evidence="4">CUB domain-containing protein</fullName>
    </recommendedName>
</protein>
<dbReference type="Pfam" id="PF26080">
    <property type="entry name" value="CUB_animal"/>
    <property type="match status" value="1"/>
</dbReference>
<dbReference type="InParanoid" id="A0A1Y1LBX5"/>
<dbReference type="PANTHER" id="PTHR33236">
    <property type="entry name" value="INTRAFLAGELLAR TRANSPORT PROTEIN 122 FAMILY PROTEIN-RELATED"/>
    <property type="match status" value="1"/>
</dbReference>
<reference evidence="5" key="1">
    <citation type="journal article" date="2016" name="Sci. Rep.">
        <title>Molecular characterization of firefly nuptial gifts: a multi-omics approach sheds light on postcopulatory sexual selection.</title>
        <authorList>
            <person name="Al-Wathiqui N."/>
            <person name="Fallon T.R."/>
            <person name="South A."/>
            <person name="Weng J.K."/>
            <person name="Lewis S.M."/>
        </authorList>
    </citation>
    <scope>NUCLEOTIDE SEQUENCE</scope>
</reference>
<gene>
    <name evidence="6" type="ORF">PPYR_10759</name>
</gene>
<keyword evidence="3" id="KW-0732">Signal</keyword>
<feature type="disulfide bond" evidence="2">
    <location>
        <begin position="176"/>
        <end position="193"/>
    </location>
</feature>
<reference evidence="6" key="3">
    <citation type="submission" date="2019-08" db="EMBL/GenBank/DDBJ databases">
        <authorList>
            <consortium name="Photinus pyralis genome working group"/>
            <person name="Fallon T.R."/>
            <person name="Sander Lower S.E."/>
            <person name="Weng J.-K."/>
        </authorList>
    </citation>
    <scope>NUCLEOTIDE SEQUENCE</scope>
    <source>
        <strain evidence="6">1611_PpyrPB1</strain>
        <tissue evidence="6">Whole body</tissue>
    </source>
</reference>
<dbReference type="EMBL" id="GEZM01060273">
    <property type="protein sequence ID" value="JAV71134.1"/>
    <property type="molecule type" value="Transcribed_RNA"/>
</dbReference>
<dbReference type="AlphaFoldDB" id="A0A1Y1LBX5"/>
<evidence type="ECO:0000256" key="1">
    <source>
        <dbReference type="ARBA" id="ARBA00023157"/>
    </source>
</evidence>
<dbReference type="InterPro" id="IPR000859">
    <property type="entry name" value="CUB_dom"/>
</dbReference>
<accession>A0A1Y1LBX5</accession>
<dbReference type="EMBL" id="VVIM01000007">
    <property type="protein sequence ID" value="KAB0796698.1"/>
    <property type="molecule type" value="Genomic_DNA"/>
</dbReference>
<dbReference type="Proteomes" id="UP000327044">
    <property type="component" value="Unassembled WGS sequence"/>
</dbReference>